<evidence type="ECO:0000256" key="2">
    <source>
        <dbReference type="ARBA" id="ARBA00017589"/>
    </source>
</evidence>
<evidence type="ECO:0000256" key="5">
    <source>
        <dbReference type="SAM" id="MobiDB-lite"/>
    </source>
</evidence>
<comment type="subcellular location">
    <subcellularLocation>
        <location evidence="1">Nucleus</location>
    </subcellularLocation>
</comment>
<feature type="compositionally biased region" description="Low complexity" evidence="5">
    <location>
        <begin position="427"/>
        <end position="439"/>
    </location>
</feature>
<reference evidence="7" key="1">
    <citation type="journal article" date="2011" name="Nat. Commun.">
        <title>Effector diversification within compartments of the Leptosphaeria maculans genome affected by Repeat-Induced Point mutations.</title>
        <authorList>
            <person name="Rouxel T."/>
            <person name="Grandaubert J."/>
            <person name="Hane J.K."/>
            <person name="Hoede C."/>
            <person name="van de Wouw A.P."/>
            <person name="Couloux A."/>
            <person name="Dominguez V."/>
            <person name="Anthouard V."/>
            <person name="Bally P."/>
            <person name="Bourras S."/>
            <person name="Cozijnsen A.J."/>
            <person name="Ciuffetti L.M."/>
            <person name="Degrave A."/>
            <person name="Dilmaghani A."/>
            <person name="Duret L."/>
            <person name="Fudal I."/>
            <person name="Goodwin S.B."/>
            <person name="Gout L."/>
            <person name="Glaser N."/>
            <person name="Linglin J."/>
            <person name="Kema G.H.J."/>
            <person name="Lapalu N."/>
            <person name="Lawrence C.B."/>
            <person name="May K."/>
            <person name="Meyer M."/>
            <person name="Ollivier B."/>
            <person name="Poulain J."/>
            <person name="Schoch C.L."/>
            <person name="Simon A."/>
            <person name="Spatafora J.W."/>
            <person name="Stachowiak A."/>
            <person name="Turgeon B.G."/>
            <person name="Tyler B.M."/>
            <person name="Vincent D."/>
            <person name="Weissenbach J."/>
            <person name="Amselem J."/>
            <person name="Quesneville H."/>
            <person name="Oliver R.P."/>
            <person name="Wincker P."/>
            <person name="Balesdent M.-H."/>
            <person name="Howlett B.J."/>
        </authorList>
    </citation>
    <scope>NUCLEOTIDE SEQUENCE [LARGE SCALE GENOMIC DNA]</scope>
    <source>
        <strain evidence="7">JN3 / isolate v23.1.3 / race Av1-4-5-6-7-8</strain>
    </source>
</reference>
<evidence type="ECO:0000256" key="1">
    <source>
        <dbReference type="ARBA" id="ARBA00004123"/>
    </source>
</evidence>
<feature type="compositionally biased region" description="Basic and acidic residues" evidence="5">
    <location>
        <begin position="243"/>
        <end position="259"/>
    </location>
</feature>
<keyword evidence="7" id="KW-1185">Reference proteome</keyword>
<dbReference type="GO" id="GO:0006271">
    <property type="term" value="P:DNA strand elongation involved in DNA replication"/>
    <property type="evidence" value="ECO:0007669"/>
    <property type="project" value="TreeGrafter"/>
</dbReference>
<dbReference type="GO" id="GO:1904161">
    <property type="term" value="P:DNA synthesis involved in UV-damage excision repair"/>
    <property type="evidence" value="ECO:0007669"/>
    <property type="project" value="TreeGrafter"/>
</dbReference>
<dbReference type="Proteomes" id="UP000002668">
    <property type="component" value="Genome"/>
</dbReference>
<dbReference type="STRING" id="985895.E4ZR55"/>
<protein>
    <recommendedName>
        <fullName evidence="2">DNA polymerase delta subunit 3</fullName>
    </recommendedName>
</protein>
<dbReference type="OMA" id="QMLYDFH"/>
<dbReference type="VEuPathDB" id="FungiDB:LEMA_P033940.1"/>
<feature type="compositionally biased region" description="Low complexity" evidence="5">
    <location>
        <begin position="191"/>
        <end position="206"/>
    </location>
</feature>
<evidence type="ECO:0000256" key="3">
    <source>
        <dbReference type="ARBA" id="ARBA00022705"/>
    </source>
</evidence>
<dbReference type="InParanoid" id="E4ZR55"/>
<dbReference type="InterPro" id="IPR041913">
    <property type="entry name" value="POLD3_sf"/>
</dbReference>
<dbReference type="Pfam" id="PF09507">
    <property type="entry name" value="CDC27"/>
    <property type="match status" value="1"/>
</dbReference>
<sequence length="456" mass="50272">MSEVQYKDYLAARILVEQKPVTYRLLSRAVKTNVNTAKWMLFDFHQKQNAKKPNSVHATYLVSGTKRRTEQLNGCNGHTGDDVDMRSSPFMSSMPEAAEPAVESTKKLSIVLVREEELEKTRAEFDNETSIHIYSLQSGPIENLGILSTCNHEITTEHPDEDPMQRWRLYGSIHNPYIQRRTAKYAPPAPTATAKSTVKPAAKTTPMTSAKSKETVVPVRRGSASEDNNSGQSTSHPSTDSNTVKRSDSKPGMMKDKSAGDIFKSFAKAKGKPKETAKSRESTPAPIEDDAMQGMSEDEGDPDDEPEVKVDEEKNEAARKAREERAERLRKMMEDDDEDMPDAPAAPATVEPQAEATPTDTADTPDASQSATAAPPASTTQNGRRRGRRRVMKQKKVKDEDGYLVTIEETVWESFSEDEPEPKKQKPAPAKPSSSAKGKPAGKKGQGSIASFFKKA</sequence>
<feature type="compositionally biased region" description="Basic residues" evidence="5">
    <location>
        <begin position="383"/>
        <end position="396"/>
    </location>
</feature>
<dbReference type="Gene3D" id="3.90.1030.20">
    <property type="entry name" value="DNA polymerase delta, p66 (Cdc27) subunit, wHTH domain"/>
    <property type="match status" value="1"/>
</dbReference>
<evidence type="ECO:0000313" key="6">
    <source>
        <dbReference type="EMBL" id="CBX93720.1"/>
    </source>
</evidence>
<dbReference type="AlphaFoldDB" id="E4ZR55"/>
<evidence type="ECO:0000313" key="7">
    <source>
        <dbReference type="Proteomes" id="UP000002668"/>
    </source>
</evidence>
<dbReference type="PANTHER" id="PTHR17598:SF13">
    <property type="entry name" value="DNA POLYMERASE DELTA SUBUNIT 3"/>
    <property type="match status" value="1"/>
</dbReference>
<feature type="compositionally biased region" description="Polar residues" evidence="5">
    <location>
        <begin position="225"/>
        <end position="242"/>
    </location>
</feature>
<proteinExistence type="predicted"/>
<keyword evidence="4" id="KW-0539">Nucleus</keyword>
<keyword evidence="3" id="KW-0235">DNA replication</keyword>
<gene>
    <name evidence="6" type="ORF">LEMA_P033940.1</name>
</gene>
<dbReference type="HOGENOM" id="CLU_047736_0_0_1"/>
<evidence type="ECO:0000256" key="4">
    <source>
        <dbReference type="ARBA" id="ARBA00023242"/>
    </source>
</evidence>
<feature type="compositionally biased region" description="Basic and acidic residues" evidence="5">
    <location>
        <begin position="307"/>
        <end position="333"/>
    </location>
</feature>
<name>E4ZR55_LEPMJ</name>
<dbReference type="GO" id="GO:0003887">
    <property type="term" value="F:DNA-directed DNA polymerase activity"/>
    <property type="evidence" value="ECO:0007669"/>
    <property type="project" value="TreeGrafter"/>
</dbReference>
<dbReference type="GO" id="GO:0043625">
    <property type="term" value="C:delta DNA polymerase complex"/>
    <property type="evidence" value="ECO:0007669"/>
    <property type="project" value="InterPro"/>
</dbReference>
<dbReference type="GO" id="GO:0006297">
    <property type="term" value="P:nucleotide-excision repair, DNA gap filling"/>
    <property type="evidence" value="ECO:0007669"/>
    <property type="project" value="TreeGrafter"/>
</dbReference>
<organism evidence="7">
    <name type="scientific">Leptosphaeria maculans (strain JN3 / isolate v23.1.3 / race Av1-4-5-6-7-8)</name>
    <name type="common">Blackleg fungus</name>
    <name type="synonym">Phoma lingam</name>
    <dbReference type="NCBI Taxonomy" id="985895"/>
    <lineage>
        <taxon>Eukaryota</taxon>
        <taxon>Fungi</taxon>
        <taxon>Dikarya</taxon>
        <taxon>Ascomycota</taxon>
        <taxon>Pezizomycotina</taxon>
        <taxon>Dothideomycetes</taxon>
        <taxon>Pleosporomycetidae</taxon>
        <taxon>Pleosporales</taxon>
        <taxon>Pleosporineae</taxon>
        <taxon>Leptosphaeriaceae</taxon>
        <taxon>Plenodomus</taxon>
        <taxon>Plenodomus lingam/Leptosphaeria maculans species complex</taxon>
    </lineage>
</organism>
<dbReference type="EMBL" id="FP929116">
    <property type="protein sequence ID" value="CBX93720.1"/>
    <property type="molecule type" value="Genomic_DNA"/>
</dbReference>
<feature type="compositionally biased region" description="Basic and acidic residues" evidence="5">
    <location>
        <begin position="272"/>
        <end position="281"/>
    </location>
</feature>
<dbReference type="OrthoDB" id="514823at2759"/>
<dbReference type="PANTHER" id="PTHR17598">
    <property type="entry name" value="DNA POLYMERASE DELTA SUBUNIT 3"/>
    <property type="match status" value="1"/>
</dbReference>
<feature type="compositionally biased region" description="Low complexity" evidence="5">
    <location>
        <begin position="342"/>
        <end position="381"/>
    </location>
</feature>
<dbReference type="InterPro" id="IPR019038">
    <property type="entry name" value="POLD3"/>
</dbReference>
<feature type="region of interest" description="Disordered" evidence="5">
    <location>
        <begin position="183"/>
        <end position="456"/>
    </location>
</feature>
<feature type="compositionally biased region" description="Acidic residues" evidence="5">
    <location>
        <begin position="287"/>
        <end position="306"/>
    </location>
</feature>
<dbReference type="eggNOG" id="ENOG502S6S5">
    <property type="taxonomic scope" value="Eukaryota"/>
</dbReference>
<accession>E4ZR55</accession>